<dbReference type="Gene3D" id="3.10.450.40">
    <property type="match status" value="1"/>
</dbReference>
<keyword evidence="5" id="KW-1185">Reference proteome</keyword>
<sequence>MPTPRIVIATTATVAALLIGGTAIATAATADTSSTATPRPVAVQDGSSTTTVPTTVPVTTQAGSTRVGEISRDEAVAIALAHMGTGRVTEIEREFEHGRLEWKVEIVGRTGEHDVRVDATTGAITRVDADDRRDDDRGSDDRDRDDRGWDDRSWDDRSWDDRSWDDRSWDDRSWDDRS</sequence>
<accession>A0ABS9TM23</accession>
<feature type="signal peptide" evidence="2">
    <location>
        <begin position="1"/>
        <end position="27"/>
    </location>
</feature>
<evidence type="ECO:0000259" key="3">
    <source>
        <dbReference type="Pfam" id="PF03413"/>
    </source>
</evidence>
<evidence type="ECO:0000256" key="2">
    <source>
        <dbReference type="SAM" id="SignalP"/>
    </source>
</evidence>
<dbReference type="Proteomes" id="UP001299970">
    <property type="component" value="Unassembled WGS sequence"/>
</dbReference>
<dbReference type="Pfam" id="PF03413">
    <property type="entry name" value="PepSY"/>
    <property type="match status" value="1"/>
</dbReference>
<dbReference type="EMBL" id="JAKXMK010000027">
    <property type="protein sequence ID" value="MCH6169563.1"/>
    <property type="molecule type" value="Genomic_DNA"/>
</dbReference>
<feature type="region of interest" description="Disordered" evidence="1">
    <location>
        <begin position="29"/>
        <end position="50"/>
    </location>
</feature>
<feature type="region of interest" description="Disordered" evidence="1">
    <location>
        <begin position="130"/>
        <end position="178"/>
    </location>
</feature>
<organism evidence="4 5">
    <name type="scientific">Pseudonocardia alaniniphila</name>
    <dbReference type="NCBI Taxonomy" id="75291"/>
    <lineage>
        <taxon>Bacteria</taxon>
        <taxon>Bacillati</taxon>
        <taxon>Actinomycetota</taxon>
        <taxon>Actinomycetes</taxon>
        <taxon>Pseudonocardiales</taxon>
        <taxon>Pseudonocardiaceae</taxon>
        <taxon>Pseudonocardia</taxon>
    </lineage>
</organism>
<evidence type="ECO:0000256" key="1">
    <source>
        <dbReference type="SAM" id="MobiDB-lite"/>
    </source>
</evidence>
<feature type="non-terminal residue" evidence="4">
    <location>
        <position position="178"/>
    </location>
</feature>
<dbReference type="RefSeq" id="WP_241040212.1">
    <property type="nucleotide sequence ID" value="NZ_JAKXMK010000027.1"/>
</dbReference>
<protein>
    <submittedName>
        <fullName evidence="4">PepSY domain-containing protein</fullName>
    </submittedName>
</protein>
<comment type="caution">
    <text evidence="4">The sequence shown here is derived from an EMBL/GenBank/DDBJ whole genome shotgun (WGS) entry which is preliminary data.</text>
</comment>
<name>A0ABS9TM23_9PSEU</name>
<gene>
    <name evidence="4" type="ORF">MMF94_28010</name>
</gene>
<feature type="domain" description="PepSY" evidence="3">
    <location>
        <begin position="70"/>
        <end position="127"/>
    </location>
</feature>
<feature type="chain" id="PRO_5045365989" evidence="2">
    <location>
        <begin position="28"/>
        <end position="178"/>
    </location>
</feature>
<keyword evidence="2" id="KW-0732">Signal</keyword>
<proteinExistence type="predicted"/>
<evidence type="ECO:0000313" key="5">
    <source>
        <dbReference type="Proteomes" id="UP001299970"/>
    </source>
</evidence>
<reference evidence="4 5" key="1">
    <citation type="submission" date="2022-03" db="EMBL/GenBank/DDBJ databases">
        <title>Pseudonocardia alaer sp. nov., a novel actinomycete isolated from reed forest soil.</title>
        <authorList>
            <person name="Wang L."/>
        </authorList>
    </citation>
    <scope>NUCLEOTIDE SEQUENCE [LARGE SCALE GENOMIC DNA]</scope>
    <source>
        <strain evidence="4 5">Y-16303</strain>
    </source>
</reference>
<dbReference type="InterPro" id="IPR025711">
    <property type="entry name" value="PepSY"/>
</dbReference>
<evidence type="ECO:0000313" key="4">
    <source>
        <dbReference type="EMBL" id="MCH6169563.1"/>
    </source>
</evidence>